<accession>A0ACC0CPK2</accession>
<dbReference type="EMBL" id="MU394374">
    <property type="protein sequence ID" value="KAI6082293.1"/>
    <property type="molecule type" value="Genomic_DNA"/>
</dbReference>
<protein>
    <submittedName>
        <fullName evidence="1">Uncharacterized protein</fullName>
    </submittedName>
</protein>
<comment type="caution">
    <text evidence="1">The sequence shown here is derived from an EMBL/GenBank/DDBJ whole genome shotgun (WGS) entry which is preliminary data.</text>
</comment>
<reference evidence="1 2" key="1">
    <citation type="journal article" date="2022" name="New Phytol.">
        <title>Ecological generalism drives hyperdiversity of secondary metabolite gene clusters in xylarialean endophytes.</title>
        <authorList>
            <person name="Franco M.E.E."/>
            <person name="Wisecaver J.H."/>
            <person name="Arnold A.E."/>
            <person name="Ju Y.M."/>
            <person name="Slot J.C."/>
            <person name="Ahrendt S."/>
            <person name="Moore L.P."/>
            <person name="Eastman K.E."/>
            <person name="Scott K."/>
            <person name="Konkel Z."/>
            <person name="Mondo S.J."/>
            <person name="Kuo A."/>
            <person name="Hayes R.D."/>
            <person name="Haridas S."/>
            <person name="Andreopoulos B."/>
            <person name="Riley R."/>
            <person name="LaButti K."/>
            <person name="Pangilinan J."/>
            <person name="Lipzen A."/>
            <person name="Amirebrahimi M."/>
            <person name="Yan J."/>
            <person name="Adam C."/>
            <person name="Keymanesh K."/>
            <person name="Ng V."/>
            <person name="Louie K."/>
            <person name="Northen T."/>
            <person name="Drula E."/>
            <person name="Henrissat B."/>
            <person name="Hsieh H.M."/>
            <person name="Youens-Clark K."/>
            <person name="Lutzoni F."/>
            <person name="Miadlikowska J."/>
            <person name="Eastwood D.C."/>
            <person name="Hamelin R.C."/>
            <person name="Grigoriev I.V."/>
            <person name="U'Ren J.M."/>
        </authorList>
    </citation>
    <scope>NUCLEOTIDE SEQUENCE [LARGE SCALE GENOMIC DNA]</scope>
    <source>
        <strain evidence="1 2">ER1909</strain>
    </source>
</reference>
<evidence type="ECO:0000313" key="1">
    <source>
        <dbReference type="EMBL" id="KAI6082293.1"/>
    </source>
</evidence>
<name>A0ACC0CPK2_9PEZI</name>
<evidence type="ECO:0000313" key="2">
    <source>
        <dbReference type="Proteomes" id="UP001497680"/>
    </source>
</evidence>
<sequence length="401" mass="45347">MPVLVRPATHPPRAWSGYNAATSAQDLLRLSCPKEYERCSNIIQSSFNRLSQSNVSASQNGFVYAAVAAYSHHHHLSIRPEDVWFAILTQLSLYINANAEELRDHFVSHEGQKELEVTDDGSIHSADFGKMAVWMTYELEKNIVDPDMRQWLMPNFTTTEDVDRITAAVLFMGSMQKYFTYRMRLTCGIPSVTLLGEREDWLKIRDRVDKIPQWGLEPTQFATLLTPILDYFVRSFDSPTDPSVTTFWSRIAHKTGGSGTNYLSGWITAFCFWNSDGRALYQTPQWNRDCDIEEIQFPRVDTNSIPDGFVSVPVTVDDHGDIYKTRMVAGSVGIKATSSGDILDDSHTHNRSRTPWRNNEQMSSTVTPQTSGTTGLDSIQPLSGWWMYELVDESDESGRSG</sequence>
<gene>
    <name evidence="1" type="ORF">F4821DRAFT_247536</name>
</gene>
<keyword evidence="2" id="KW-1185">Reference proteome</keyword>
<proteinExistence type="predicted"/>
<organism evidence="1 2">
    <name type="scientific">Hypoxylon rubiginosum</name>
    <dbReference type="NCBI Taxonomy" id="110542"/>
    <lineage>
        <taxon>Eukaryota</taxon>
        <taxon>Fungi</taxon>
        <taxon>Dikarya</taxon>
        <taxon>Ascomycota</taxon>
        <taxon>Pezizomycotina</taxon>
        <taxon>Sordariomycetes</taxon>
        <taxon>Xylariomycetidae</taxon>
        <taxon>Xylariales</taxon>
        <taxon>Hypoxylaceae</taxon>
        <taxon>Hypoxylon</taxon>
    </lineage>
</organism>
<dbReference type="Proteomes" id="UP001497680">
    <property type="component" value="Unassembled WGS sequence"/>
</dbReference>